<dbReference type="InterPro" id="IPR053842">
    <property type="entry name" value="NikA-like"/>
</dbReference>
<dbReference type="RefSeq" id="WP_055182632.1">
    <property type="nucleotide sequence ID" value="NZ_CYYC01000008.1"/>
</dbReference>
<accession>A0A173SHU2</accession>
<protein>
    <recommendedName>
        <fullName evidence="4">Mobilization protein</fullName>
    </recommendedName>
</protein>
<feature type="region of interest" description="Disordered" evidence="1">
    <location>
        <begin position="1"/>
        <end position="27"/>
    </location>
</feature>
<sequence length="125" mass="14848">MYEVDKIYRRPTQSKGKRKSRSKKNEKNRVRNVIMNFRVSPTEKKLIESRIKLTGMLKSKFFIQSCLYQTILVKGNIKTFTEIKKQMEQISKQINKNPNLEKLEPEQVESLRIILEILNTLFGKE</sequence>
<dbReference type="Pfam" id="PF21983">
    <property type="entry name" value="NikA-like"/>
    <property type="match status" value="1"/>
</dbReference>
<dbReference type="Proteomes" id="UP000095390">
    <property type="component" value="Unassembled WGS sequence"/>
</dbReference>
<reference evidence="2 3" key="1">
    <citation type="submission" date="2015-09" db="EMBL/GenBank/DDBJ databases">
        <authorList>
            <consortium name="Pathogen Informatics"/>
        </authorList>
    </citation>
    <scope>NUCLEOTIDE SEQUENCE [LARGE SCALE GENOMIC DNA]</scope>
    <source>
        <strain evidence="2 3">2789STDY5834966</strain>
    </source>
</reference>
<dbReference type="AlphaFoldDB" id="A0A173SHU2"/>
<dbReference type="EMBL" id="CYYC01000008">
    <property type="protein sequence ID" value="CUM89566.1"/>
    <property type="molecule type" value="Genomic_DNA"/>
</dbReference>
<name>A0A173SHU2_9FIRM</name>
<evidence type="ECO:0000256" key="1">
    <source>
        <dbReference type="SAM" id="MobiDB-lite"/>
    </source>
</evidence>
<evidence type="ECO:0008006" key="4">
    <source>
        <dbReference type="Google" id="ProtNLM"/>
    </source>
</evidence>
<evidence type="ECO:0000313" key="2">
    <source>
        <dbReference type="EMBL" id="CUM89566.1"/>
    </source>
</evidence>
<organism evidence="2 3">
    <name type="scientific">Anaerobutyricum hallii</name>
    <dbReference type="NCBI Taxonomy" id="39488"/>
    <lineage>
        <taxon>Bacteria</taxon>
        <taxon>Bacillati</taxon>
        <taxon>Bacillota</taxon>
        <taxon>Clostridia</taxon>
        <taxon>Lachnospirales</taxon>
        <taxon>Lachnospiraceae</taxon>
        <taxon>Anaerobutyricum</taxon>
    </lineage>
</organism>
<gene>
    <name evidence="2" type="ORF">ERS852578_00931</name>
</gene>
<proteinExistence type="predicted"/>
<evidence type="ECO:0000313" key="3">
    <source>
        <dbReference type="Proteomes" id="UP000095390"/>
    </source>
</evidence>
<dbReference type="OrthoDB" id="9788022at2"/>